<feature type="transmembrane region" description="Helical" evidence="1">
    <location>
        <begin position="6"/>
        <end position="27"/>
    </location>
</feature>
<evidence type="ECO:0008006" key="4">
    <source>
        <dbReference type="Google" id="ProtNLM"/>
    </source>
</evidence>
<keyword evidence="3" id="KW-1185">Reference proteome</keyword>
<feature type="transmembrane region" description="Helical" evidence="1">
    <location>
        <begin position="75"/>
        <end position="96"/>
    </location>
</feature>
<evidence type="ECO:0000313" key="2">
    <source>
        <dbReference type="EMBL" id="GAA3601725.1"/>
    </source>
</evidence>
<dbReference type="EMBL" id="BAAAZO010000002">
    <property type="protein sequence ID" value="GAA3601725.1"/>
    <property type="molecule type" value="Genomic_DNA"/>
</dbReference>
<name>A0ABP6Z957_9ACTN</name>
<proteinExistence type="predicted"/>
<keyword evidence="1" id="KW-1133">Transmembrane helix</keyword>
<keyword evidence="1" id="KW-0472">Membrane</keyword>
<sequence length="135" mass="14164">MTTADVLLLTATAAHLGFQVTVTALVYPALARVPAQQWEFAHNAHSRAVVPLVAVMYGTLVLTGGWTLLSGPGGWTLVALAAVAATFMVTACAARVHGRLSAGHDREEVRRLLRIDQVRALTAALALVASALAVR</sequence>
<organism evidence="2 3">
    <name type="scientific">Kineosporia mesophila</name>
    <dbReference type="NCBI Taxonomy" id="566012"/>
    <lineage>
        <taxon>Bacteria</taxon>
        <taxon>Bacillati</taxon>
        <taxon>Actinomycetota</taxon>
        <taxon>Actinomycetes</taxon>
        <taxon>Kineosporiales</taxon>
        <taxon>Kineosporiaceae</taxon>
        <taxon>Kineosporia</taxon>
    </lineage>
</organism>
<protein>
    <recommendedName>
        <fullName evidence="4">DUF1772 domain-containing protein</fullName>
    </recommendedName>
</protein>
<comment type="caution">
    <text evidence="2">The sequence shown here is derived from an EMBL/GenBank/DDBJ whole genome shotgun (WGS) entry which is preliminary data.</text>
</comment>
<dbReference type="Proteomes" id="UP001501074">
    <property type="component" value="Unassembled WGS sequence"/>
</dbReference>
<gene>
    <name evidence="2" type="ORF">GCM10022223_16850</name>
</gene>
<reference evidence="3" key="1">
    <citation type="journal article" date="2019" name="Int. J. Syst. Evol. Microbiol.">
        <title>The Global Catalogue of Microorganisms (GCM) 10K type strain sequencing project: providing services to taxonomists for standard genome sequencing and annotation.</title>
        <authorList>
            <consortium name="The Broad Institute Genomics Platform"/>
            <consortium name="The Broad Institute Genome Sequencing Center for Infectious Disease"/>
            <person name="Wu L."/>
            <person name="Ma J."/>
        </authorList>
    </citation>
    <scope>NUCLEOTIDE SEQUENCE [LARGE SCALE GENOMIC DNA]</scope>
    <source>
        <strain evidence="3">JCM 16902</strain>
    </source>
</reference>
<evidence type="ECO:0000256" key="1">
    <source>
        <dbReference type="SAM" id="Phobius"/>
    </source>
</evidence>
<dbReference type="RefSeq" id="WP_231485220.1">
    <property type="nucleotide sequence ID" value="NZ_BAAAZO010000002.1"/>
</dbReference>
<accession>A0ABP6Z957</accession>
<feature type="transmembrane region" description="Helical" evidence="1">
    <location>
        <begin position="48"/>
        <end position="69"/>
    </location>
</feature>
<evidence type="ECO:0000313" key="3">
    <source>
        <dbReference type="Proteomes" id="UP001501074"/>
    </source>
</evidence>
<keyword evidence="1" id="KW-0812">Transmembrane</keyword>